<reference evidence="2 3" key="1">
    <citation type="submission" date="2024-02" db="EMBL/GenBank/DDBJ databases">
        <authorList>
            <person name="Chen Y."/>
            <person name="Shah S."/>
            <person name="Dougan E. K."/>
            <person name="Thang M."/>
            <person name="Chan C."/>
        </authorList>
    </citation>
    <scope>NUCLEOTIDE SEQUENCE [LARGE SCALE GENOMIC DNA]</scope>
</reference>
<feature type="compositionally biased region" description="Basic and acidic residues" evidence="1">
    <location>
        <begin position="121"/>
        <end position="158"/>
    </location>
</feature>
<sequence length="456" mass="51204">HAGADEKVTRLHYFRELAAVQLRTLGLIELAQASYYEGHIKLAGFVEGLGKDEGYLSFRATGTQSDHMTELLSDPQKRIFQLHVCEPGCGRKESGPDVIHAAGYWLVEDERKPWQTMYEEEDKKPQAEDEMSKLRTMHEERKKKEIREETPPSEESEKKAKKKKKKAKEKEKKVNARLKLLKRARRFSSKGSKKRKQSSDEEGSSSSSSGDSDDEELEEGLFEERKKALRLTRRFPGSLACQTIGSMKEAMLTSELQGLCGPSMCQELLTLCQGADLLLQGHVARTVDLLAQRVKALEQQARGGHWSVARQLELVSADAAGLSQGPESAEAELRNRLASQRPYGSAGRDRGLEMAEAQRRLDEVEAEEMHVEAGDKEEAKAIDWLLEDCRKKGLRQREDVSKRQRIGTAPYEVLTREPQGSQCDVVGHVALGTPEGGELTLVEEDFSKRERASQRS</sequence>
<feature type="non-terminal residue" evidence="2">
    <location>
        <position position="1"/>
    </location>
</feature>
<evidence type="ECO:0000313" key="2">
    <source>
        <dbReference type="EMBL" id="CAK9066477.1"/>
    </source>
</evidence>
<protein>
    <submittedName>
        <fullName evidence="2">Uncharacterized protein</fullName>
    </submittedName>
</protein>
<keyword evidence="3" id="KW-1185">Reference proteome</keyword>
<dbReference type="Proteomes" id="UP001642484">
    <property type="component" value="Unassembled WGS sequence"/>
</dbReference>
<gene>
    <name evidence="2" type="ORF">CCMP2556_LOCUS32659</name>
</gene>
<comment type="caution">
    <text evidence="2">The sequence shown here is derived from an EMBL/GenBank/DDBJ whole genome shotgun (WGS) entry which is preliminary data.</text>
</comment>
<feature type="non-terminal residue" evidence="2">
    <location>
        <position position="456"/>
    </location>
</feature>
<name>A0ABP0NRR0_9DINO</name>
<feature type="compositionally biased region" description="Acidic residues" evidence="1">
    <location>
        <begin position="211"/>
        <end position="220"/>
    </location>
</feature>
<organism evidence="2 3">
    <name type="scientific">Durusdinium trenchii</name>
    <dbReference type="NCBI Taxonomy" id="1381693"/>
    <lineage>
        <taxon>Eukaryota</taxon>
        <taxon>Sar</taxon>
        <taxon>Alveolata</taxon>
        <taxon>Dinophyceae</taxon>
        <taxon>Suessiales</taxon>
        <taxon>Symbiodiniaceae</taxon>
        <taxon>Durusdinium</taxon>
    </lineage>
</organism>
<proteinExistence type="predicted"/>
<feature type="region of interest" description="Disordered" evidence="1">
    <location>
        <begin position="118"/>
        <end position="220"/>
    </location>
</feature>
<feature type="compositionally biased region" description="Basic residues" evidence="1">
    <location>
        <begin position="175"/>
        <end position="196"/>
    </location>
</feature>
<evidence type="ECO:0000313" key="3">
    <source>
        <dbReference type="Proteomes" id="UP001642484"/>
    </source>
</evidence>
<dbReference type="EMBL" id="CAXAMN010022116">
    <property type="protein sequence ID" value="CAK9066477.1"/>
    <property type="molecule type" value="Genomic_DNA"/>
</dbReference>
<accession>A0ABP0NRR0</accession>
<evidence type="ECO:0000256" key="1">
    <source>
        <dbReference type="SAM" id="MobiDB-lite"/>
    </source>
</evidence>